<dbReference type="OMA" id="MTYRASK"/>
<organism evidence="5 6">
    <name type="scientific">Schizosaccharomyces octosporus (strain yFS286)</name>
    <name type="common">Fission yeast</name>
    <name type="synonym">Octosporomyces octosporus</name>
    <dbReference type="NCBI Taxonomy" id="483514"/>
    <lineage>
        <taxon>Eukaryota</taxon>
        <taxon>Fungi</taxon>
        <taxon>Dikarya</taxon>
        <taxon>Ascomycota</taxon>
        <taxon>Taphrinomycotina</taxon>
        <taxon>Schizosaccharomycetes</taxon>
        <taxon>Schizosaccharomycetales</taxon>
        <taxon>Schizosaccharomycetaceae</taxon>
        <taxon>Schizosaccharomyces</taxon>
    </lineage>
</organism>
<evidence type="ECO:0000313" key="5">
    <source>
        <dbReference type="EMBL" id="EPX71718.1"/>
    </source>
</evidence>
<dbReference type="InterPro" id="IPR002347">
    <property type="entry name" value="SDR_fam"/>
</dbReference>
<accession>S9PW64</accession>
<comment type="similarity">
    <text evidence="1 4">Belongs to the short-chain dehydrogenases/reductases (SDR) family.</text>
</comment>
<dbReference type="GeneID" id="25032624"/>
<dbReference type="GO" id="GO:0016491">
    <property type="term" value="F:oxidoreductase activity"/>
    <property type="evidence" value="ECO:0007669"/>
    <property type="project" value="UniProtKB-KW"/>
</dbReference>
<dbReference type="FunFam" id="3.40.50.720:FF:000084">
    <property type="entry name" value="Short-chain dehydrogenase reductase"/>
    <property type="match status" value="1"/>
</dbReference>
<dbReference type="RefSeq" id="XP_013019020.1">
    <property type="nucleotide sequence ID" value="XM_013163566.1"/>
</dbReference>
<dbReference type="PRINTS" id="PR00080">
    <property type="entry name" value="SDRFAMILY"/>
</dbReference>
<evidence type="ECO:0000256" key="3">
    <source>
        <dbReference type="ARBA" id="ARBA00023002"/>
    </source>
</evidence>
<dbReference type="PANTHER" id="PTHR43639">
    <property type="entry name" value="OXIDOREDUCTASE, SHORT-CHAIN DEHYDROGENASE/REDUCTASE FAMILY (AFU_ORTHOLOGUE AFUA_5G02870)"/>
    <property type="match status" value="1"/>
</dbReference>
<dbReference type="AlphaFoldDB" id="S9PW64"/>
<keyword evidence="2" id="KW-0521">NADP</keyword>
<evidence type="ECO:0000256" key="4">
    <source>
        <dbReference type="RuleBase" id="RU000363"/>
    </source>
</evidence>
<dbReference type="InterPro" id="IPR036291">
    <property type="entry name" value="NAD(P)-bd_dom_sf"/>
</dbReference>
<dbReference type="PRINTS" id="PR00081">
    <property type="entry name" value="GDHRDH"/>
</dbReference>
<name>S9PW64_SCHOY</name>
<dbReference type="Gene3D" id="3.40.50.720">
    <property type="entry name" value="NAD(P)-binding Rossmann-like Domain"/>
    <property type="match status" value="1"/>
</dbReference>
<dbReference type="PANTHER" id="PTHR43639:SF1">
    <property type="entry name" value="SHORT-CHAIN DEHYDROGENASE_REDUCTASE FAMILY PROTEIN"/>
    <property type="match status" value="1"/>
</dbReference>
<dbReference type="HOGENOM" id="CLU_010194_2_10_1"/>
<evidence type="ECO:0000313" key="6">
    <source>
        <dbReference type="Proteomes" id="UP000016088"/>
    </source>
</evidence>
<dbReference type="eggNOG" id="KOG0725">
    <property type="taxonomic scope" value="Eukaryota"/>
</dbReference>
<reference evidence="5 6" key="1">
    <citation type="journal article" date="2011" name="Science">
        <title>Comparative functional genomics of the fission yeasts.</title>
        <authorList>
            <person name="Rhind N."/>
            <person name="Chen Z."/>
            <person name="Yassour M."/>
            <person name="Thompson D.A."/>
            <person name="Haas B.J."/>
            <person name="Habib N."/>
            <person name="Wapinski I."/>
            <person name="Roy S."/>
            <person name="Lin M.F."/>
            <person name="Heiman D.I."/>
            <person name="Young S.K."/>
            <person name="Furuya K."/>
            <person name="Guo Y."/>
            <person name="Pidoux A."/>
            <person name="Chen H.M."/>
            <person name="Robbertse B."/>
            <person name="Goldberg J.M."/>
            <person name="Aoki K."/>
            <person name="Bayne E.H."/>
            <person name="Berlin A.M."/>
            <person name="Desjardins C.A."/>
            <person name="Dobbs E."/>
            <person name="Dukaj L."/>
            <person name="Fan L."/>
            <person name="FitzGerald M.G."/>
            <person name="French C."/>
            <person name="Gujja S."/>
            <person name="Hansen K."/>
            <person name="Keifenheim D."/>
            <person name="Levin J.Z."/>
            <person name="Mosher R.A."/>
            <person name="Mueller C.A."/>
            <person name="Pfiffner J."/>
            <person name="Priest M."/>
            <person name="Russ C."/>
            <person name="Smialowska A."/>
            <person name="Swoboda P."/>
            <person name="Sykes S.M."/>
            <person name="Vaughn M."/>
            <person name="Vengrova S."/>
            <person name="Yoder R."/>
            <person name="Zeng Q."/>
            <person name="Allshire R."/>
            <person name="Baulcombe D."/>
            <person name="Birren B.W."/>
            <person name="Brown W."/>
            <person name="Ekwall K."/>
            <person name="Kellis M."/>
            <person name="Leatherwood J."/>
            <person name="Levin H."/>
            <person name="Margalit H."/>
            <person name="Martienssen R."/>
            <person name="Nieduszynski C.A."/>
            <person name="Spatafora J.W."/>
            <person name="Friedman N."/>
            <person name="Dalgaard J.Z."/>
            <person name="Baumann P."/>
            <person name="Niki H."/>
            <person name="Regev A."/>
            <person name="Nusbaum C."/>
        </authorList>
    </citation>
    <scope>NUCLEOTIDE SEQUENCE [LARGE SCALE GENOMIC DNA]</scope>
    <source>
        <strain evidence="6">yFS286</strain>
    </source>
</reference>
<keyword evidence="6" id="KW-1185">Reference proteome</keyword>
<keyword evidence="3" id="KW-0560">Oxidoreductase</keyword>
<protein>
    <submittedName>
        <fullName evidence="5">Versicolorin reductase</fullName>
    </submittedName>
</protein>
<dbReference type="SUPFAM" id="SSF51735">
    <property type="entry name" value="NAD(P)-binding Rossmann-fold domains"/>
    <property type="match status" value="1"/>
</dbReference>
<dbReference type="Pfam" id="PF00106">
    <property type="entry name" value="adh_short"/>
    <property type="match status" value="1"/>
</dbReference>
<dbReference type="Proteomes" id="UP000016088">
    <property type="component" value="Unassembled WGS sequence"/>
</dbReference>
<sequence>MPNKSFPLENKVAIVTGGSRGIGAAIAETLASCGAKVAITYTSDSSKEVTEKLVKKIKGFNAPADAIEIQADLRDTKSAKHIVNVTRIAFGRTIHILVNNAGVSYQGSSIGSTSIDDYNSIFDVNVRAAFLMGEAVAPLLPSEGGRIINIGSIAGKIPISHLPLFCASKAALEGFTRCWAAELGPKGHTVNQVNPGAVDTDMIAKSGLEESAKLPLKTDLVIQKI</sequence>
<dbReference type="VEuPathDB" id="FungiDB:SOCG_03654"/>
<gene>
    <name evidence="5" type="ORF">SOCG_03654</name>
</gene>
<proteinExistence type="inferred from homology"/>
<dbReference type="EMBL" id="KE503207">
    <property type="protein sequence ID" value="EPX71718.1"/>
    <property type="molecule type" value="Genomic_DNA"/>
</dbReference>
<dbReference type="OrthoDB" id="47007at2759"/>
<dbReference type="CDD" id="cd05233">
    <property type="entry name" value="SDR_c"/>
    <property type="match status" value="1"/>
</dbReference>
<evidence type="ECO:0000256" key="2">
    <source>
        <dbReference type="ARBA" id="ARBA00022857"/>
    </source>
</evidence>
<evidence type="ECO:0000256" key="1">
    <source>
        <dbReference type="ARBA" id="ARBA00006484"/>
    </source>
</evidence>